<dbReference type="SUPFAM" id="SSF53187">
    <property type="entry name" value="Zn-dependent exopeptidases"/>
    <property type="match status" value="1"/>
</dbReference>
<reference evidence="10" key="1">
    <citation type="submission" date="2020-02" db="EMBL/GenBank/DDBJ databases">
        <authorList>
            <person name="Meier V. D."/>
        </authorList>
    </citation>
    <scope>NUCLEOTIDE SEQUENCE</scope>
    <source>
        <strain evidence="10">AVDCRST_MAG77</strain>
    </source>
</reference>
<proteinExistence type="inferred from homology"/>
<evidence type="ECO:0000259" key="9">
    <source>
        <dbReference type="Pfam" id="PF07687"/>
    </source>
</evidence>
<dbReference type="GO" id="GO:0008777">
    <property type="term" value="F:acetylornithine deacetylase activity"/>
    <property type="evidence" value="ECO:0007669"/>
    <property type="project" value="UniProtKB-EC"/>
</dbReference>
<dbReference type="NCBIfam" id="TIGR01910">
    <property type="entry name" value="DapE-ArgE"/>
    <property type="match status" value="1"/>
</dbReference>
<keyword evidence="8" id="KW-0170">Cobalt</keyword>
<evidence type="ECO:0000313" key="10">
    <source>
        <dbReference type="EMBL" id="CAA9284959.1"/>
    </source>
</evidence>
<comment type="cofactor">
    <cofactor evidence="2">
        <name>Zn(2+)</name>
        <dbReference type="ChEBI" id="CHEBI:29105"/>
    </cofactor>
</comment>
<dbReference type="InterPro" id="IPR011650">
    <property type="entry name" value="Peptidase_M20_dimer"/>
</dbReference>
<dbReference type="SUPFAM" id="SSF55031">
    <property type="entry name" value="Bacterial exopeptidase dimerisation domain"/>
    <property type="match status" value="1"/>
</dbReference>
<evidence type="ECO:0000256" key="2">
    <source>
        <dbReference type="ARBA" id="ARBA00001947"/>
    </source>
</evidence>
<keyword evidence="7" id="KW-0862">Zinc</keyword>
<evidence type="ECO:0000256" key="4">
    <source>
        <dbReference type="ARBA" id="ARBA00022605"/>
    </source>
</evidence>
<comment type="cofactor">
    <cofactor evidence="1">
        <name>Co(2+)</name>
        <dbReference type="ChEBI" id="CHEBI:48828"/>
    </cofactor>
</comment>
<dbReference type="EMBL" id="CADCTC010000223">
    <property type="protein sequence ID" value="CAA9284959.1"/>
    <property type="molecule type" value="Genomic_DNA"/>
</dbReference>
<dbReference type="GO" id="GO:0046872">
    <property type="term" value="F:metal ion binding"/>
    <property type="evidence" value="ECO:0007669"/>
    <property type="project" value="UniProtKB-KW"/>
</dbReference>
<dbReference type="InterPro" id="IPR036264">
    <property type="entry name" value="Bact_exopeptidase_dim_dom"/>
</dbReference>
<dbReference type="Gene3D" id="3.40.630.10">
    <property type="entry name" value="Zn peptidases"/>
    <property type="match status" value="1"/>
</dbReference>
<dbReference type="GO" id="GO:0008652">
    <property type="term" value="P:amino acid biosynthetic process"/>
    <property type="evidence" value="ECO:0007669"/>
    <property type="project" value="UniProtKB-KW"/>
</dbReference>
<dbReference type="CDD" id="cd08659">
    <property type="entry name" value="M20_ArgE_DapE-like"/>
    <property type="match status" value="1"/>
</dbReference>
<dbReference type="AlphaFoldDB" id="A0A6J4JQK9"/>
<dbReference type="InterPro" id="IPR050072">
    <property type="entry name" value="Peptidase_M20A"/>
</dbReference>
<dbReference type="Gene3D" id="3.30.70.360">
    <property type="match status" value="1"/>
</dbReference>
<keyword evidence="4" id="KW-0028">Amino-acid biosynthesis</keyword>
<feature type="domain" description="Peptidase M20 dimerisation" evidence="9">
    <location>
        <begin position="184"/>
        <end position="306"/>
    </location>
</feature>
<evidence type="ECO:0000256" key="5">
    <source>
        <dbReference type="ARBA" id="ARBA00022723"/>
    </source>
</evidence>
<dbReference type="Pfam" id="PF07687">
    <property type="entry name" value="M20_dimer"/>
    <property type="match status" value="1"/>
</dbReference>
<name>A0A6J4JQK9_9CHLR</name>
<dbReference type="Pfam" id="PF01546">
    <property type="entry name" value="Peptidase_M20"/>
    <property type="match status" value="1"/>
</dbReference>
<organism evidence="10">
    <name type="scientific">uncultured Chloroflexota bacterium</name>
    <dbReference type="NCBI Taxonomy" id="166587"/>
    <lineage>
        <taxon>Bacteria</taxon>
        <taxon>Bacillati</taxon>
        <taxon>Chloroflexota</taxon>
        <taxon>environmental samples</taxon>
    </lineage>
</organism>
<evidence type="ECO:0000256" key="1">
    <source>
        <dbReference type="ARBA" id="ARBA00001941"/>
    </source>
</evidence>
<evidence type="ECO:0000256" key="3">
    <source>
        <dbReference type="ARBA" id="ARBA00006247"/>
    </source>
</evidence>
<gene>
    <name evidence="10" type="ORF">AVDCRST_MAG77-4180</name>
</gene>
<dbReference type="PANTHER" id="PTHR43808:SF8">
    <property type="entry name" value="PEPTIDASE M20 DIMERISATION DOMAIN-CONTAINING PROTEIN"/>
    <property type="match status" value="1"/>
</dbReference>
<protein>
    <submittedName>
        <fullName evidence="10">Acetylornithine deacetylase</fullName>
        <ecNumber evidence="10">3.5.1.16</ecNumber>
    </submittedName>
</protein>
<accession>A0A6J4JQK9</accession>
<dbReference type="InterPro" id="IPR002933">
    <property type="entry name" value="Peptidase_M20"/>
</dbReference>
<dbReference type="EC" id="3.5.1.16" evidence="10"/>
<keyword evidence="6 10" id="KW-0378">Hydrolase</keyword>
<evidence type="ECO:0000256" key="8">
    <source>
        <dbReference type="ARBA" id="ARBA00023285"/>
    </source>
</evidence>
<keyword evidence="5" id="KW-0479">Metal-binding</keyword>
<dbReference type="PANTHER" id="PTHR43808">
    <property type="entry name" value="ACETYLORNITHINE DEACETYLASE"/>
    <property type="match status" value="1"/>
</dbReference>
<evidence type="ECO:0000256" key="7">
    <source>
        <dbReference type="ARBA" id="ARBA00022833"/>
    </source>
</evidence>
<dbReference type="InterPro" id="IPR010182">
    <property type="entry name" value="ArgE/DapE"/>
</dbReference>
<evidence type="ECO:0000256" key="6">
    <source>
        <dbReference type="ARBA" id="ARBA00022801"/>
    </source>
</evidence>
<sequence length="408" mass="41781">MRAAAVDESGVLALACDLIRIPSPNPPWDERAVAEHLAQWLRDTGIDADVLGVEAPNAPHANVFARVRGTGQRAPFVFCGHLDTVPPGEGTWTRGPYEAVVHDGRLHGLGAADMKGGVAAMAVAARRLAREAGLGQPLQGDLLLAFTSGEETRSRGARALARAGLLDGAAGIVIGEPTGNRVGIAEKGGIWVDVAVTGRTAHGSLPHLGANAVAALAELLVCLEAAVASTSDGMSTGQAELRDAVVRSADALLGSPTLTATGFDGGVAANVVPDRATAVLDIRLLPGQEGAAVLSGVRAVASEVAARRGVQIEVTSPGERVPLAIPSDHPLANACAAAVERATGHVPVRMGLTGATDATELVPHLGLPFVICGPGHMAQAHQPDEWVSTRALEQAAEVYYHLARAMLG</sequence>
<comment type="similarity">
    <text evidence="3">Belongs to the peptidase M20A family.</text>
</comment>